<dbReference type="Gene3D" id="2.60.40.1120">
    <property type="entry name" value="Carboxypeptidase-like, regulatory domain"/>
    <property type="match status" value="1"/>
</dbReference>
<dbReference type="GO" id="GO:0005576">
    <property type="term" value="C:extracellular region"/>
    <property type="evidence" value="ECO:0007669"/>
    <property type="project" value="UniProtKB-SubCell"/>
</dbReference>
<evidence type="ECO:0000256" key="3">
    <source>
        <dbReference type="ARBA" id="ARBA00022729"/>
    </source>
</evidence>
<evidence type="ECO:0000313" key="7">
    <source>
        <dbReference type="Proteomes" id="UP000509478"/>
    </source>
</evidence>
<dbReference type="Pfam" id="PF13620">
    <property type="entry name" value="CarboxypepD_reg"/>
    <property type="match status" value="1"/>
</dbReference>
<dbReference type="InterPro" id="IPR033764">
    <property type="entry name" value="Sdr_B"/>
</dbReference>
<feature type="domain" description="SpaA-like prealbumin fold" evidence="5">
    <location>
        <begin position="25"/>
        <end position="120"/>
    </location>
</feature>
<dbReference type="InterPro" id="IPR051417">
    <property type="entry name" value="SDr/BOS_complex"/>
</dbReference>
<dbReference type="SUPFAM" id="SSF117074">
    <property type="entry name" value="Hypothetical protein PA1324"/>
    <property type="match status" value="2"/>
</dbReference>
<dbReference type="SUPFAM" id="SSF49478">
    <property type="entry name" value="Cna protein B-type domain"/>
    <property type="match status" value="1"/>
</dbReference>
<feature type="domain" description="SD-repeat containing protein B" evidence="4">
    <location>
        <begin position="427"/>
        <end position="507"/>
    </location>
</feature>
<gene>
    <name evidence="6" type="ORF">C5F50_05445</name>
</gene>
<protein>
    <submittedName>
        <fullName evidence="6">Uncharacterized protein</fullName>
    </submittedName>
</protein>
<comment type="subcellular location">
    <subcellularLocation>
        <location evidence="1">Secreted</location>
    </subcellularLocation>
</comment>
<dbReference type="EMBL" id="CP026995">
    <property type="protein sequence ID" value="QLH06575.1"/>
    <property type="molecule type" value="Genomic_DNA"/>
</dbReference>
<dbReference type="InterPro" id="IPR008969">
    <property type="entry name" value="CarboxyPept-like_regulatory"/>
</dbReference>
<reference evidence="6 7" key="1">
    <citation type="submission" date="2018-02" db="EMBL/GenBank/DDBJ databases">
        <title>Complete genome of Nitrosopumilus ureaphilus PS0.</title>
        <authorList>
            <person name="Qin W."/>
            <person name="Zheng Y."/>
            <person name="Stahl D.A."/>
        </authorList>
    </citation>
    <scope>NUCLEOTIDE SEQUENCE [LARGE SCALE GENOMIC DNA]</scope>
    <source>
        <strain evidence="6 7">PS0</strain>
    </source>
</reference>
<feature type="domain" description="SpaA-like prealbumin fold" evidence="5">
    <location>
        <begin position="125"/>
        <end position="219"/>
    </location>
</feature>
<keyword evidence="3" id="KW-0732">Signal</keyword>
<feature type="domain" description="SpaA-like prealbumin fold" evidence="5">
    <location>
        <begin position="228"/>
        <end position="325"/>
    </location>
</feature>
<dbReference type="SUPFAM" id="SSF49464">
    <property type="entry name" value="Carboxypeptidase regulatory domain-like"/>
    <property type="match status" value="1"/>
</dbReference>
<dbReference type="Proteomes" id="UP000509478">
    <property type="component" value="Chromosome"/>
</dbReference>
<dbReference type="AlphaFoldDB" id="A0A7D5M511"/>
<evidence type="ECO:0000256" key="1">
    <source>
        <dbReference type="ARBA" id="ARBA00004613"/>
    </source>
</evidence>
<evidence type="ECO:0000259" key="5">
    <source>
        <dbReference type="Pfam" id="PF24514"/>
    </source>
</evidence>
<dbReference type="PANTHER" id="PTHR23303">
    <property type="entry name" value="CARBOXYPEPTIDASE REGULATORY REGION-CONTAINING"/>
    <property type="match status" value="1"/>
</dbReference>
<accession>A0A7D5M511</accession>
<keyword evidence="2" id="KW-0964">Secreted</keyword>
<dbReference type="Gene3D" id="2.60.40.10">
    <property type="entry name" value="Immunoglobulins"/>
    <property type="match status" value="3"/>
</dbReference>
<evidence type="ECO:0000256" key="2">
    <source>
        <dbReference type="ARBA" id="ARBA00022525"/>
    </source>
</evidence>
<dbReference type="Pfam" id="PF24514">
    <property type="entry name" value="SpaA_4"/>
    <property type="match status" value="3"/>
</dbReference>
<dbReference type="InterPro" id="IPR013783">
    <property type="entry name" value="Ig-like_fold"/>
</dbReference>
<keyword evidence="7" id="KW-1185">Reference proteome</keyword>
<proteinExistence type="predicted"/>
<evidence type="ECO:0000313" key="6">
    <source>
        <dbReference type="EMBL" id="QLH06575.1"/>
    </source>
</evidence>
<sequence>MIFLILSIGITSIPAFATHPGNPTLTIIKQSLGGDGTFQIQNTNSSGTSLHILNTQFGFASTTPIDIVAGDLQTVTEVSPNGFTLTGQFCEINGTPIPGNSTSFTSSIGDHVLCKFTNEKQNTTLTIIKQSLGGDGTFQIQNTNSSGTQNHFVTTSNGVSQFPQIFDITPGDEQSLSEIVPFGWLLTGQFCSVNGVDIPLNATTFTPLLGDSVLCKFTNVNQFAPAKITIIKNSGDFSDTFDFTIQNSTTIIPASITTTEINSENTGSAGPFFLTPDTYSVSETVPANWNLDNSECKNHGIPITPLSNLILNPADDVLCIFNNTRTDATGEIHGMKLQDGNPLSGVTINMTNNDNTINRETTTDSNGEYWFMDLIPDTYTVSEVLPDFSIQVFPLDNQPHIVPLSLGQIITGIDFQNEFVGPSEIHGTVWEDVDGDEFVDAGEQRFAGKSIILWKLTPPDLQGSFAGFITTNPSGEYGFTDLDSGFYRIQKPSVFGFSLSTPAGNQDQFVELTGNVVNDVNFGFQSVPPGTITGIKFNDLDGNGVQDTGEPGVSSVQICSTPGNTCTFTNFNGNYQLNLPPADYTVYEPFSQPFVTLNLLATTPSQTVTVISNQVTSGVNFGNIVADSPPPEVEIVNERSFTVNGLPTVYYGEDTTYRKNVGPNGFDHCGTDKPVQINLVISFPQSGTTFEQLMTEVDVTNEIWETTFTPFFPAHGIANLKFYVDCPADTLGFPEDISLISGEDEIQFGGSIYVDPSGTVFNQCTDNPVDGATVTLKVNSPPTTDNFVSSESGFLPDINPQITEQDGRYGWVVVPGNYKVTVAKSGFITQDSSTVTIPPAVTDLDIFLTPVDGCVIPLQEQKEGIITELQSELPTGDKKSDKELEKAISHITKSIDDKFWVDDSTLDSKDGHKVFDEEKNAVKSLLKVDAIDVSDTIVQIITIDEQLATDAFDLANTPENQADKKTNKELTKAESELIKGDKKANEGKFDKAIDHYKKSWKHSQKVLNSEQDDDEDD</sequence>
<dbReference type="InterPro" id="IPR055371">
    <property type="entry name" value="SpaA_PFL_dom_4"/>
</dbReference>
<name>A0A7D5M511_9ARCH</name>
<dbReference type="Pfam" id="PF17210">
    <property type="entry name" value="SdrD_B"/>
    <property type="match status" value="1"/>
</dbReference>
<evidence type="ECO:0000259" key="4">
    <source>
        <dbReference type="Pfam" id="PF17210"/>
    </source>
</evidence>
<organism evidence="6 7">
    <name type="scientific">Nitrosopumilus ureiphilus</name>
    <dbReference type="NCBI Taxonomy" id="1470067"/>
    <lineage>
        <taxon>Archaea</taxon>
        <taxon>Nitrososphaerota</taxon>
        <taxon>Nitrososphaeria</taxon>
        <taxon>Nitrosopumilales</taxon>
        <taxon>Nitrosopumilaceae</taxon>
        <taxon>Nitrosopumilus</taxon>
    </lineage>
</organism>
<dbReference type="KEGG" id="nue:C5F50_05445"/>